<dbReference type="CDD" id="cd00082">
    <property type="entry name" value="HisKA"/>
    <property type="match status" value="1"/>
</dbReference>
<dbReference type="PRINTS" id="PR00344">
    <property type="entry name" value="BCTRLSENSOR"/>
</dbReference>
<dbReference type="PANTHER" id="PTHR45436:SF5">
    <property type="entry name" value="SENSOR HISTIDINE KINASE TRCS"/>
    <property type="match status" value="1"/>
</dbReference>
<dbReference type="InterPro" id="IPR003660">
    <property type="entry name" value="HAMP_dom"/>
</dbReference>
<feature type="transmembrane region" description="Helical" evidence="11">
    <location>
        <begin position="106"/>
        <end position="129"/>
    </location>
</feature>
<dbReference type="CDD" id="cd06225">
    <property type="entry name" value="HAMP"/>
    <property type="match status" value="1"/>
</dbReference>
<name>A0A061A6J3_9ACTN</name>
<keyword evidence="9" id="KW-0902">Two-component regulatory system</keyword>
<dbReference type="SMART" id="SM00387">
    <property type="entry name" value="HATPase_c"/>
    <property type="match status" value="1"/>
</dbReference>
<comment type="subcellular location">
    <subcellularLocation>
        <location evidence="2">Cell membrane</location>
    </subcellularLocation>
</comment>
<keyword evidence="7 14" id="KW-0418">Kinase</keyword>
<keyword evidence="16" id="KW-1185">Reference proteome</keyword>
<dbReference type="SUPFAM" id="SSF158472">
    <property type="entry name" value="HAMP domain-like"/>
    <property type="match status" value="1"/>
</dbReference>
<dbReference type="EC" id="2.7.13.3" evidence="3"/>
<comment type="catalytic activity">
    <reaction evidence="1">
        <text>ATP + protein L-histidine = ADP + protein N-phospho-L-histidine.</text>
        <dbReference type="EC" id="2.7.13.3"/>
    </reaction>
</comment>
<evidence type="ECO:0000259" key="12">
    <source>
        <dbReference type="PROSITE" id="PS50109"/>
    </source>
</evidence>
<feature type="transmembrane region" description="Helical" evidence="11">
    <location>
        <begin position="20"/>
        <end position="41"/>
    </location>
</feature>
<dbReference type="InterPro" id="IPR004358">
    <property type="entry name" value="Sig_transdc_His_kin-like_C"/>
</dbReference>
<evidence type="ECO:0000259" key="13">
    <source>
        <dbReference type="PROSITE" id="PS50885"/>
    </source>
</evidence>
<dbReference type="EMBL" id="LK022848">
    <property type="protein sequence ID" value="CDR13597.1"/>
    <property type="molecule type" value="Genomic_DNA"/>
</dbReference>
<protein>
    <recommendedName>
        <fullName evidence="3">histidine kinase</fullName>
        <ecNumber evidence="3">2.7.13.3</ecNumber>
    </recommendedName>
</protein>
<dbReference type="GO" id="GO:0000155">
    <property type="term" value="F:phosphorelay sensor kinase activity"/>
    <property type="evidence" value="ECO:0007669"/>
    <property type="project" value="InterPro"/>
</dbReference>
<dbReference type="AlphaFoldDB" id="A0A061A6J3"/>
<dbReference type="Pfam" id="PF00512">
    <property type="entry name" value="HisKA"/>
    <property type="match status" value="1"/>
</dbReference>
<dbReference type="InterPro" id="IPR003661">
    <property type="entry name" value="HisK_dim/P_dom"/>
</dbReference>
<dbReference type="Pfam" id="PF02518">
    <property type="entry name" value="HATPase_c"/>
    <property type="match status" value="1"/>
</dbReference>
<keyword evidence="8 11" id="KW-1133">Transmembrane helix</keyword>
<evidence type="ECO:0000256" key="5">
    <source>
        <dbReference type="ARBA" id="ARBA00022679"/>
    </source>
</evidence>
<organism evidence="14">
    <name type="scientific">Streptomyces iranensis</name>
    <dbReference type="NCBI Taxonomy" id="576784"/>
    <lineage>
        <taxon>Bacteria</taxon>
        <taxon>Bacillati</taxon>
        <taxon>Actinomycetota</taxon>
        <taxon>Actinomycetes</taxon>
        <taxon>Kitasatosporales</taxon>
        <taxon>Streptomycetaceae</taxon>
        <taxon>Streptomyces</taxon>
        <taxon>Streptomyces violaceusniger group</taxon>
    </lineage>
</organism>
<sequence length="396" mass="42936">MRLNPWALLSGLPFRARLTAAFSALFLIAGIALLAFVVLLARHGTQQQAQGLSVTYGNVSSGRAEPMEPVHPTRPHLTPRAPGDVAMFQKIDQTVQAVQDTALRQMVLWSAVGLLAMALLAGVLGWWLAGRALRPVASMTETARRISEQSLHQRLALTGPDDELHRLADTFDTMLDRLEQSFESQRRFVANASHELKTPLTVQRTSLQVGLADPLPEGLAEVREDLLTANHEAEQLINGLLLLARSDRGLEKTETMDVAAVVRLVSAGLTPLATKNGVRIDLDADTPLAVPGDPVLLRHLLTNLIRNAIQYNHPGGHVHIRLDTPTVTVTNTGPHVSPEQLPDLFEPFHRLDGDRTATTGHGLGLSIAYSIAKAHHATLTAQPGTEGGLILTLRFP</sequence>
<dbReference type="SMART" id="SM00304">
    <property type="entry name" value="HAMP"/>
    <property type="match status" value="1"/>
</dbReference>
<dbReference type="SUPFAM" id="SSF47384">
    <property type="entry name" value="Homodimeric domain of signal transducing histidine kinase"/>
    <property type="match status" value="1"/>
</dbReference>
<evidence type="ECO:0000313" key="15">
    <source>
        <dbReference type="EMBL" id="MBP2068116.1"/>
    </source>
</evidence>
<dbReference type="PROSITE" id="PS50885">
    <property type="entry name" value="HAMP"/>
    <property type="match status" value="1"/>
</dbReference>
<evidence type="ECO:0000256" key="10">
    <source>
        <dbReference type="ARBA" id="ARBA00023136"/>
    </source>
</evidence>
<evidence type="ECO:0000313" key="16">
    <source>
        <dbReference type="Proteomes" id="UP000756710"/>
    </source>
</evidence>
<dbReference type="InterPro" id="IPR050428">
    <property type="entry name" value="TCS_sensor_his_kinase"/>
</dbReference>
<proteinExistence type="predicted"/>
<evidence type="ECO:0000256" key="3">
    <source>
        <dbReference type="ARBA" id="ARBA00012438"/>
    </source>
</evidence>
<evidence type="ECO:0000313" key="14">
    <source>
        <dbReference type="EMBL" id="CDR13597.1"/>
    </source>
</evidence>
<evidence type="ECO:0000256" key="2">
    <source>
        <dbReference type="ARBA" id="ARBA00004236"/>
    </source>
</evidence>
<dbReference type="PROSITE" id="PS50109">
    <property type="entry name" value="HIS_KIN"/>
    <property type="match status" value="1"/>
</dbReference>
<evidence type="ECO:0000256" key="4">
    <source>
        <dbReference type="ARBA" id="ARBA00022553"/>
    </source>
</evidence>
<evidence type="ECO:0000256" key="6">
    <source>
        <dbReference type="ARBA" id="ARBA00022692"/>
    </source>
</evidence>
<dbReference type="Gene3D" id="6.10.340.10">
    <property type="match status" value="1"/>
</dbReference>
<dbReference type="InterPro" id="IPR005467">
    <property type="entry name" value="His_kinase_dom"/>
</dbReference>
<dbReference type="GO" id="GO:0005886">
    <property type="term" value="C:plasma membrane"/>
    <property type="evidence" value="ECO:0007669"/>
    <property type="project" value="UniProtKB-SubCell"/>
</dbReference>
<dbReference type="HOGENOM" id="CLU_000445_89_3_11"/>
<dbReference type="Gene3D" id="1.10.287.130">
    <property type="match status" value="1"/>
</dbReference>
<keyword evidence="5" id="KW-0808">Transferase</keyword>
<evidence type="ECO:0000256" key="8">
    <source>
        <dbReference type="ARBA" id="ARBA00022989"/>
    </source>
</evidence>
<keyword evidence="4" id="KW-0597">Phosphoprotein</keyword>
<dbReference type="InterPro" id="IPR003594">
    <property type="entry name" value="HATPase_dom"/>
</dbReference>
<dbReference type="Pfam" id="PF00672">
    <property type="entry name" value="HAMP"/>
    <property type="match status" value="1"/>
</dbReference>
<dbReference type="Proteomes" id="UP000756710">
    <property type="component" value="Unassembled WGS sequence"/>
</dbReference>
<dbReference type="CDD" id="cd00075">
    <property type="entry name" value="HATPase"/>
    <property type="match status" value="1"/>
</dbReference>
<evidence type="ECO:0000256" key="1">
    <source>
        <dbReference type="ARBA" id="ARBA00000085"/>
    </source>
</evidence>
<gene>
    <name evidence="15" type="ORF">J2Z30_009185</name>
    <name evidence="14" type="ORF">SIRAN8040</name>
</gene>
<reference evidence="14" key="1">
    <citation type="submission" date="2014-05" db="EMBL/GenBank/DDBJ databases">
        <authorList>
            <person name="Horn Fabian"/>
        </authorList>
    </citation>
    <scope>NUCLEOTIDE SEQUENCE</scope>
</reference>
<dbReference type="PANTHER" id="PTHR45436">
    <property type="entry name" value="SENSOR HISTIDINE KINASE YKOH"/>
    <property type="match status" value="1"/>
</dbReference>
<dbReference type="InterPro" id="IPR036097">
    <property type="entry name" value="HisK_dim/P_sf"/>
</dbReference>
<feature type="domain" description="Histidine kinase" evidence="12">
    <location>
        <begin position="191"/>
        <end position="396"/>
    </location>
</feature>
<dbReference type="InterPro" id="IPR036890">
    <property type="entry name" value="HATPase_C_sf"/>
</dbReference>
<evidence type="ECO:0000256" key="11">
    <source>
        <dbReference type="SAM" id="Phobius"/>
    </source>
</evidence>
<dbReference type="SMART" id="SM00388">
    <property type="entry name" value="HisKA"/>
    <property type="match status" value="1"/>
</dbReference>
<accession>A0A061A6J3</accession>
<dbReference type="RefSeq" id="WP_044578241.1">
    <property type="nucleotide sequence ID" value="NZ_BAABDR010000031.1"/>
</dbReference>
<evidence type="ECO:0000256" key="9">
    <source>
        <dbReference type="ARBA" id="ARBA00023012"/>
    </source>
</evidence>
<dbReference type="Gene3D" id="3.30.565.10">
    <property type="entry name" value="Histidine kinase-like ATPase, C-terminal domain"/>
    <property type="match status" value="1"/>
</dbReference>
<dbReference type="SUPFAM" id="SSF55874">
    <property type="entry name" value="ATPase domain of HSP90 chaperone/DNA topoisomerase II/histidine kinase"/>
    <property type="match status" value="1"/>
</dbReference>
<feature type="domain" description="HAMP" evidence="13">
    <location>
        <begin position="130"/>
        <end position="183"/>
    </location>
</feature>
<evidence type="ECO:0000256" key="7">
    <source>
        <dbReference type="ARBA" id="ARBA00022777"/>
    </source>
</evidence>
<keyword evidence="6 11" id="KW-0812">Transmembrane</keyword>
<keyword evidence="10 11" id="KW-0472">Membrane</keyword>
<reference evidence="15 16" key="2">
    <citation type="submission" date="2021-03" db="EMBL/GenBank/DDBJ databases">
        <title>Genomic Encyclopedia of Type Strains, Phase IV (KMG-IV): sequencing the most valuable type-strain genomes for metagenomic binning, comparative biology and taxonomic classification.</title>
        <authorList>
            <person name="Goeker M."/>
        </authorList>
    </citation>
    <scope>NUCLEOTIDE SEQUENCE [LARGE SCALE GENOMIC DNA]</scope>
    <source>
        <strain evidence="15 16">DSM 41954</strain>
    </source>
</reference>
<dbReference type="EMBL" id="JAGGLR010000037">
    <property type="protein sequence ID" value="MBP2068116.1"/>
    <property type="molecule type" value="Genomic_DNA"/>
</dbReference>